<gene>
    <name evidence="2" type="ORF">OnM2_100008</name>
</gene>
<reference evidence="2 3" key="1">
    <citation type="journal article" date="2018" name="BMC Genomics">
        <title>Comparative genome analyses reveal sequence features reflecting distinct modes of host-adaptation between dicot and monocot powdery mildew.</title>
        <authorList>
            <person name="Wu Y."/>
            <person name="Ma X."/>
            <person name="Pan Z."/>
            <person name="Kale S.D."/>
            <person name="Song Y."/>
            <person name="King H."/>
            <person name="Zhang Q."/>
            <person name="Presley C."/>
            <person name="Deng X."/>
            <person name="Wei C.I."/>
            <person name="Xiao S."/>
        </authorList>
    </citation>
    <scope>NUCLEOTIDE SEQUENCE [LARGE SCALE GENOMIC DNA]</scope>
    <source>
        <strain evidence="2">UMSG2</strain>
    </source>
</reference>
<keyword evidence="3" id="KW-1185">Reference proteome</keyword>
<organism evidence="2 3">
    <name type="scientific">Erysiphe neolycopersici</name>
    <dbReference type="NCBI Taxonomy" id="212602"/>
    <lineage>
        <taxon>Eukaryota</taxon>
        <taxon>Fungi</taxon>
        <taxon>Dikarya</taxon>
        <taxon>Ascomycota</taxon>
        <taxon>Pezizomycotina</taxon>
        <taxon>Leotiomycetes</taxon>
        <taxon>Erysiphales</taxon>
        <taxon>Erysiphaceae</taxon>
        <taxon>Erysiphe</taxon>
    </lineage>
</organism>
<dbReference type="AlphaFoldDB" id="A0A420H987"/>
<evidence type="ECO:0000256" key="1">
    <source>
        <dbReference type="SAM" id="SignalP"/>
    </source>
</evidence>
<name>A0A420H987_9PEZI</name>
<dbReference type="Proteomes" id="UP000286134">
    <property type="component" value="Unassembled WGS sequence"/>
</dbReference>
<evidence type="ECO:0000313" key="2">
    <source>
        <dbReference type="EMBL" id="RKF53992.1"/>
    </source>
</evidence>
<accession>A0A420H987</accession>
<sequence>MRVISSLAVILFFFSTLLSIHGAPNRGYEKRTSSLVSRDGTDHNTVQFMAPKIKVEPPRNHRLILSYHANRVKARDNPTETKDFHYLTEGFKGAARHYN</sequence>
<keyword evidence="1" id="KW-0732">Signal</keyword>
<evidence type="ECO:0008006" key="4">
    <source>
        <dbReference type="Google" id="ProtNLM"/>
    </source>
</evidence>
<comment type="caution">
    <text evidence="2">The sequence shown here is derived from an EMBL/GenBank/DDBJ whole genome shotgun (WGS) entry which is preliminary data.</text>
</comment>
<evidence type="ECO:0000313" key="3">
    <source>
        <dbReference type="Proteomes" id="UP000286134"/>
    </source>
</evidence>
<proteinExistence type="predicted"/>
<feature type="signal peptide" evidence="1">
    <location>
        <begin position="1"/>
        <end position="22"/>
    </location>
</feature>
<dbReference type="EMBL" id="MCFK01010025">
    <property type="protein sequence ID" value="RKF53992.1"/>
    <property type="molecule type" value="Genomic_DNA"/>
</dbReference>
<protein>
    <recommendedName>
        <fullName evidence="4">Secreted protein</fullName>
    </recommendedName>
</protein>
<feature type="chain" id="PRO_5019097635" description="Secreted protein" evidence="1">
    <location>
        <begin position="23"/>
        <end position="99"/>
    </location>
</feature>